<dbReference type="KEGG" id="kpul:GXN76_11345"/>
<dbReference type="EMBL" id="CP048104">
    <property type="protein sequence ID" value="QKG86032.1"/>
    <property type="molecule type" value="Genomic_DNA"/>
</dbReference>
<keyword evidence="3" id="KW-1185">Reference proteome</keyword>
<dbReference type="InterPro" id="IPR014729">
    <property type="entry name" value="Rossmann-like_a/b/a_fold"/>
</dbReference>
<dbReference type="InterPro" id="IPR051599">
    <property type="entry name" value="Cell_Envelope_Assoc"/>
</dbReference>
<dbReference type="Proteomes" id="UP000503088">
    <property type="component" value="Chromosome"/>
</dbReference>
<sequence length="180" mass="20224">MTAVILFVILWFLTGKWIRDGELPKADGSAKYAIVFGAKVNGDVPSLSLLYRMEAALEYARRYPDVTLIASGGKGEDEWISEAETIYHYLIKNGISPDRVIREDQSTSTYENIYFSSKFLPEDEGHITLISSDYHLARAQIVANRLGFKTDVVTAETPAIVKAQLFARERIALLYTVLLE</sequence>
<dbReference type="Pfam" id="PF02698">
    <property type="entry name" value="DUF218"/>
    <property type="match status" value="1"/>
</dbReference>
<evidence type="ECO:0000313" key="3">
    <source>
        <dbReference type="Proteomes" id="UP000503088"/>
    </source>
</evidence>
<protein>
    <submittedName>
        <fullName evidence="2">YdcF family protein</fullName>
    </submittedName>
</protein>
<proteinExistence type="predicted"/>
<feature type="domain" description="DUF218" evidence="1">
    <location>
        <begin position="32"/>
        <end position="167"/>
    </location>
</feature>
<dbReference type="Gene3D" id="3.40.50.620">
    <property type="entry name" value="HUPs"/>
    <property type="match status" value="1"/>
</dbReference>
<evidence type="ECO:0000259" key="1">
    <source>
        <dbReference type="Pfam" id="PF02698"/>
    </source>
</evidence>
<dbReference type="GO" id="GO:0005886">
    <property type="term" value="C:plasma membrane"/>
    <property type="evidence" value="ECO:0007669"/>
    <property type="project" value="TreeGrafter"/>
</dbReference>
<evidence type="ECO:0000313" key="2">
    <source>
        <dbReference type="EMBL" id="QKG86032.1"/>
    </source>
</evidence>
<dbReference type="GO" id="GO:0000270">
    <property type="term" value="P:peptidoglycan metabolic process"/>
    <property type="evidence" value="ECO:0007669"/>
    <property type="project" value="TreeGrafter"/>
</dbReference>
<reference evidence="2 3" key="1">
    <citation type="submission" date="2020-01" db="EMBL/GenBank/DDBJ databases">
        <authorList>
            <person name="Gulvik C.A."/>
            <person name="Batra D.G."/>
        </authorList>
    </citation>
    <scope>NUCLEOTIDE SEQUENCE [LARGE SCALE GENOMIC DNA]</scope>
    <source>
        <strain evidence="2 3">W9323</strain>
    </source>
</reference>
<dbReference type="AlphaFoldDB" id="A0A7D4BHP0"/>
<name>A0A7D4BHP0_9BACL</name>
<organism evidence="2 3">
    <name type="scientific">Kroppenstedtia pulmonis</name>
    <dbReference type="NCBI Taxonomy" id="1380685"/>
    <lineage>
        <taxon>Bacteria</taxon>
        <taxon>Bacillati</taxon>
        <taxon>Bacillota</taxon>
        <taxon>Bacilli</taxon>
        <taxon>Bacillales</taxon>
        <taxon>Thermoactinomycetaceae</taxon>
        <taxon>Kroppenstedtia</taxon>
    </lineage>
</organism>
<dbReference type="InterPro" id="IPR003848">
    <property type="entry name" value="DUF218"/>
</dbReference>
<dbReference type="GO" id="GO:0043164">
    <property type="term" value="P:Gram-negative-bacterium-type cell wall biogenesis"/>
    <property type="evidence" value="ECO:0007669"/>
    <property type="project" value="TreeGrafter"/>
</dbReference>
<accession>A0A7D4BHP0</accession>
<dbReference type="CDD" id="cd06259">
    <property type="entry name" value="YdcF-like"/>
    <property type="match status" value="1"/>
</dbReference>
<gene>
    <name evidence="2" type="ORF">GXN76_11345</name>
</gene>
<dbReference type="PANTHER" id="PTHR30336:SF4">
    <property type="entry name" value="ENVELOPE BIOGENESIS FACTOR ELYC"/>
    <property type="match status" value="1"/>
</dbReference>
<dbReference type="PANTHER" id="PTHR30336">
    <property type="entry name" value="INNER MEMBRANE PROTEIN, PROBABLE PERMEASE"/>
    <property type="match status" value="1"/>
</dbReference>